<evidence type="ECO:0000256" key="3">
    <source>
        <dbReference type="ARBA" id="ARBA00022989"/>
    </source>
</evidence>
<evidence type="ECO:0000256" key="4">
    <source>
        <dbReference type="ARBA" id="ARBA00023136"/>
    </source>
</evidence>
<dbReference type="SUPFAM" id="SSF103473">
    <property type="entry name" value="MFS general substrate transporter"/>
    <property type="match status" value="1"/>
</dbReference>
<accession>A0A067CB12</accession>
<feature type="transmembrane region" description="Helical" evidence="6">
    <location>
        <begin position="199"/>
        <end position="219"/>
    </location>
</feature>
<proteinExistence type="predicted"/>
<keyword evidence="8" id="KW-1185">Reference proteome</keyword>
<evidence type="ECO:0000256" key="6">
    <source>
        <dbReference type="SAM" id="Phobius"/>
    </source>
</evidence>
<dbReference type="PANTHER" id="PTHR10924">
    <property type="entry name" value="MAJOR FACILITATOR SUPERFAMILY PROTEIN-RELATED"/>
    <property type="match status" value="1"/>
</dbReference>
<keyword evidence="4 6" id="KW-0472">Membrane</keyword>
<keyword evidence="3 6" id="KW-1133">Transmembrane helix</keyword>
<sequence length="489" mass="52673">MAPPKHKHASLDTTSQHRDPSPRLPAYGTFEESDGVPSAPYCTFEDNDVMASPEFYQPRHVKWVMVALLSLLSGLNQAICYSYAPIAKMAEASWDYGVESTTLITIYFIVYLPFAFVGSWVMDKKGLRFGVLLGAILQAVGASVRYLATANHVDASLQVPFLVLGQTLAAMAMPFMVNSPPMLSALWFPPSQRAAATSIAVNCNQLGIAVVYLLTPFLVHSPDDVAPWSGLIALLALLSTTLACCFFQRSPRFVPSSSSYDATQWLAAFHHDGFGLTVLVFSMAETVINVLSSMLTHILNVDGFSKTQEGLIGAAFIVSALFGGQCLSAYVDATKAHKKALTVCLVLTAIALLLFEFVLAVADELPYHVVWTLVCLMTAGLFLGPLQPISLELGVECAHPTTEATVAALQQLCGNLLSAIAVPLLSILSHSEEPIADDFGDATTWLDMLGTPQAVLSVALLLTAVAFCHFKGKFKRFAKESNSSEDILV</sequence>
<feature type="region of interest" description="Disordered" evidence="5">
    <location>
        <begin position="1"/>
        <end position="32"/>
    </location>
</feature>
<dbReference type="InterPro" id="IPR049680">
    <property type="entry name" value="FLVCR1-2_SLC49-like"/>
</dbReference>
<keyword evidence="2 6" id="KW-0812">Transmembrane</keyword>
<evidence type="ECO:0008006" key="9">
    <source>
        <dbReference type="Google" id="ProtNLM"/>
    </source>
</evidence>
<feature type="transmembrane region" description="Helical" evidence="6">
    <location>
        <begin position="368"/>
        <end position="386"/>
    </location>
</feature>
<feature type="transmembrane region" description="Helical" evidence="6">
    <location>
        <begin position="343"/>
        <end position="362"/>
    </location>
</feature>
<feature type="transmembrane region" description="Helical" evidence="6">
    <location>
        <begin position="311"/>
        <end position="331"/>
    </location>
</feature>
<feature type="transmembrane region" description="Helical" evidence="6">
    <location>
        <begin position="104"/>
        <end position="122"/>
    </location>
</feature>
<name>A0A067CB12_SAPPC</name>
<evidence type="ECO:0000256" key="2">
    <source>
        <dbReference type="ARBA" id="ARBA00022692"/>
    </source>
</evidence>
<evidence type="ECO:0000256" key="1">
    <source>
        <dbReference type="ARBA" id="ARBA00004141"/>
    </source>
</evidence>
<organism evidence="7 8">
    <name type="scientific">Saprolegnia parasitica (strain CBS 223.65)</name>
    <dbReference type="NCBI Taxonomy" id="695850"/>
    <lineage>
        <taxon>Eukaryota</taxon>
        <taxon>Sar</taxon>
        <taxon>Stramenopiles</taxon>
        <taxon>Oomycota</taxon>
        <taxon>Saprolegniomycetes</taxon>
        <taxon>Saprolegniales</taxon>
        <taxon>Saprolegniaceae</taxon>
        <taxon>Saprolegnia</taxon>
    </lineage>
</organism>
<dbReference type="InterPro" id="IPR011701">
    <property type="entry name" value="MFS"/>
</dbReference>
<dbReference type="KEGG" id="spar:SPRG_08178"/>
<reference evidence="7 8" key="1">
    <citation type="journal article" date="2013" name="PLoS Genet.">
        <title>Distinctive expansion of potential virulence genes in the genome of the oomycete fish pathogen Saprolegnia parasitica.</title>
        <authorList>
            <person name="Jiang R.H."/>
            <person name="de Bruijn I."/>
            <person name="Haas B.J."/>
            <person name="Belmonte R."/>
            <person name="Lobach L."/>
            <person name="Christie J."/>
            <person name="van den Ackerveken G."/>
            <person name="Bottin A."/>
            <person name="Bulone V."/>
            <person name="Diaz-Moreno S.M."/>
            <person name="Dumas B."/>
            <person name="Fan L."/>
            <person name="Gaulin E."/>
            <person name="Govers F."/>
            <person name="Grenville-Briggs L.J."/>
            <person name="Horner N.R."/>
            <person name="Levin J.Z."/>
            <person name="Mammella M."/>
            <person name="Meijer H.J."/>
            <person name="Morris P."/>
            <person name="Nusbaum C."/>
            <person name="Oome S."/>
            <person name="Phillips A.J."/>
            <person name="van Rooyen D."/>
            <person name="Rzeszutek E."/>
            <person name="Saraiva M."/>
            <person name="Secombes C.J."/>
            <person name="Seidl M.F."/>
            <person name="Snel B."/>
            <person name="Stassen J.H."/>
            <person name="Sykes S."/>
            <person name="Tripathy S."/>
            <person name="van den Berg H."/>
            <person name="Vega-Arreguin J.C."/>
            <person name="Wawra S."/>
            <person name="Young S.K."/>
            <person name="Zeng Q."/>
            <person name="Dieguez-Uribeondo J."/>
            <person name="Russ C."/>
            <person name="Tyler B.M."/>
            <person name="van West P."/>
        </authorList>
    </citation>
    <scope>NUCLEOTIDE SEQUENCE [LARGE SCALE GENOMIC DNA]</scope>
    <source>
        <strain evidence="7 8">CBS 223.65</strain>
    </source>
</reference>
<dbReference type="AlphaFoldDB" id="A0A067CB12"/>
<dbReference type="InterPro" id="IPR036259">
    <property type="entry name" value="MFS_trans_sf"/>
</dbReference>
<evidence type="ECO:0000313" key="7">
    <source>
        <dbReference type="EMBL" id="KDO26375.1"/>
    </source>
</evidence>
<feature type="transmembrane region" description="Helical" evidence="6">
    <location>
        <begin position="225"/>
        <end position="247"/>
    </location>
</feature>
<feature type="transmembrane region" description="Helical" evidence="6">
    <location>
        <begin position="407"/>
        <end position="428"/>
    </location>
</feature>
<dbReference type="Gene3D" id="1.20.1250.20">
    <property type="entry name" value="MFS general substrate transporter like domains"/>
    <property type="match status" value="2"/>
</dbReference>
<dbReference type="Proteomes" id="UP000030745">
    <property type="component" value="Unassembled WGS sequence"/>
</dbReference>
<feature type="transmembrane region" description="Helical" evidence="6">
    <location>
        <begin position="63"/>
        <end position="84"/>
    </location>
</feature>
<dbReference type="Pfam" id="PF07690">
    <property type="entry name" value="MFS_1"/>
    <property type="match status" value="1"/>
</dbReference>
<evidence type="ECO:0000313" key="8">
    <source>
        <dbReference type="Proteomes" id="UP000030745"/>
    </source>
</evidence>
<dbReference type="OMA" id="STICWTG"/>
<dbReference type="EMBL" id="KK583224">
    <property type="protein sequence ID" value="KDO26375.1"/>
    <property type="molecule type" value="Genomic_DNA"/>
</dbReference>
<dbReference type="PANTHER" id="PTHR10924:SF6">
    <property type="entry name" value="SOLUTE CARRIER FAMILY 49 MEMBER A3"/>
    <property type="match status" value="1"/>
</dbReference>
<dbReference type="VEuPathDB" id="FungiDB:SPRG_08178"/>
<feature type="transmembrane region" description="Helical" evidence="6">
    <location>
        <begin position="448"/>
        <end position="470"/>
    </location>
</feature>
<feature type="transmembrane region" description="Helical" evidence="6">
    <location>
        <begin position="129"/>
        <end position="147"/>
    </location>
</feature>
<protein>
    <recommendedName>
        <fullName evidence="9">Major facilitator superfamily (MFS) profile domain-containing protein</fullName>
    </recommendedName>
</protein>
<comment type="subcellular location">
    <subcellularLocation>
        <location evidence="1">Membrane</location>
        <topology evidence="1">Multi-pass membrane protein</topology>
    </subcellularLocation>
</comment>
<dbReference type="OrthoDB" id="422206at2759"/>
<evidence type="ECO:0000256" key="5">
    <source>
        <dbReference type="SAM" id="MobiDB-lite"/>
    </source>
</evidence>
<gene>
    <name evidence="7" type="ORF">SPRG_08178</name>
</gene>
<dbReference type="GO" id="GO:0022857">
    <property type="term" value="F:transmembrane transporter activity"/>
    <property type="evidence" value="ECO:0007669"/>
    <property type="project" value="InterPro"/>
</dbReference>
<dbReference type="RefSeq" id="XP_012202813.1">
    <property type="nucleotide sequence ID" value="XM_012347423.1"/>
</dbReference>
<dbReference type="GO" id="GO:0016020">
    <property type="term" value="C:membrane"/>
    <property type="evidence" value="ECO:0007669"/>
    <property type="project" value="UniProtKB-SubCell"/>
</dbReference>
<feature type="transmembrane region" description="Helical" evidence="6">
    <location>
        <begin position="274"/>
        <end position="299"/>
    </location>
</feature>
<dbReference type="GeneID" id="24130411"/>